<dbReference type="FunFam" id="3.40.50.300:FF:000221">
    <property type="entry name" value="Multidrug ABC transporter ATP-binding protein"/>
    <property type="match status" value="1"/>
</dbReference>
<dbReference type="SUPFAM" id="SSF90123">
    <property type="entry name" value="ABC transporter transmembrane region"/>
    <property type="match status" value="1"/>
</dbReference>
<reference evidence="12" key="1">
    <citation type="submission" date="2012-11" db="EMBL/GenBank/DDBJ databases">
        <title>Dependencies among metagenomic species, viruses, plasmids and units of genetic variation.</title>
        <authorList>
            <person name="Nielsen H.B."/>
            <person name="Almeida M."/>
            <person name="Juncker A.S."/>
            <person name="Rasmussen S."/>
            <person name="Li J."/>
            <person name="Sunagawa S."/>
            <person name="Plichta D."/>
            <person name="Gautier L."/>
            <person name="Le Chatelier E."/>
            <person name="Peletier E."/>
            <person name="Bonde I."/>
            <person name="Nielsen T."/>
            <person name="Manichanh C."/>
            <person name="Arumugam M."/>
            <person name="Batto J."/>
            <person name="Santos M.B.Q.D."/>
            <person name="Blom N."/>
            <person name="Borruel N."/>
            <person name="Burgdorf K.S."/>
            <person name="Boumezbeur F."/>
            <person name="Casellas F."/>
            <person name="Dore J."/>
            <person name="Guarner F."/>
            <person name="Hansen T."/>
            <person name="Hildebrand F."/>
            <person name="Kaas R.S."/>
            <person name="Kennedy S."/>
            <person name="Kristiansen K."/>
            <person name="Kultima J.R."/>
            <person name="Leonard P."/>
            <person name="Levenez F."/>
            <person name="Lund O."/>
            <person name="Moumen B."/>
            <person name="Le Paslier D."/>
            <person name="Pons N."/>
            <person name="Pedersen O."/>
            <person name="Prifti E."/>
            <person name="Qin J."/>
            <person name="Raes J."/>
            <person name="Tap J."/>
            <person name="Tims S."/>
            <person name="Ussery D.W."/>
            <person name="Yamada T."/>
            <person name="MetaHit consortium"/>
            <person name="Renault P."/>
            <person name="Sicheritz-Ponten T."/>
            <person name="Bork P."/>
            <person name="Wang J."/>
            <person name="Brunak S."/>
            <person name="Ehrlich S.D."/>
        </authorList>
    </citation>
    <scope>NUCLEOTIDE SEQUENCE [LARGE SCALE GENOMIC DNA]</scope>
</reference>
<dbReference type="PANTHER" id="PTHR24221">
    <property type="entry name" value="ATP-BINDING CASSETTE SUB-FAMILY B"/>
    <property type="match status" value="1"/>
</dbReference>
<dbReference type="InterPro" id="IPR017871">
    <property type="entry name" value="ABC_transporter-like_CS"/>
</dbReference>
<organism evidence="12 13">
    <name type="scientific">Bacteroides pectinophilus CAG:437</name>
    <dbReference type="NCBI Taxonomy" id="1263051"/>
    <lineage>
        <taxon>Bacteria</taxon>
        <taxon>Bacillati</taxon>
        <taxon>Bacillota</taxon>
        <taxon>Clostridia</taxon>
        <taxon>Eubacteriales</taxon>
    </lineage>
</organism>
<dbReference type="Pfam" id="PF00664">
    <property type="entry name" value="ABC_membrane"/>
    <property type="match status" value="1"/>
</dbReference>
<evidence type="ECO:0000259" key="11">
    <source>
        <dbReference type="PROSITE" id="PS50929"/>
    </source>
</evidence>
<gene>
    <name evidence="12" type="ORF">BN656_00003</name>
</gene>
<evidence type="ECO:0000256" key="6">
    <source>
        <dbReference type="ARBA" id="ARBA00022840"/>
    </source>
</evidence>
<dbReference type="InterPro" id="IPR003439">
    <property type="entry name" value="ABC_transporter-like_ATP-bd"/>
</dbReference>
<dbReference type="InterPro" id="IPR011527">
    <property type="entry name" value="ABC1_TM_dom"/>
</dbReference>
<keyword evidence="4 9" id="KW-0812">Transmembrane</keyword>
<evidence type="ECO:0000256" key="4">
    <source>
        <dbReference type="ARBA" id="ARBA00022692"/>
    </source>
</evidence>
<keyword evidence="3" id="KW-1003">Cell membrane</keyword>
<evidence type="ECO:0008006" key="14">
    <source>
        <dbReference type="Google" id="ProtNLM"/>
    </source>
</evidence>
<dbReference type="InterPro" id="IPR036640">
    <property type="entry name" value="ABC1_TM_sf"/>
</dbReference>
<dbReference type="PROSITE" id="PS50929">
    <property type="entry name" value="ABC_TM1F"/>
    <property type="match status" value="1"/>
</dbReference>
<feature type="transmembrane region" description="Helical" evidence="9">
    <location>
        <begin position="238"/>
        <end position="264"/>
    </location>
</feature>
<evidence type="ECO:0000313" key="12">
    <source>
        <dbReference type="EMBL" id="CDD55554.1"/>
    </source>
</evidence>
<sequence>MRTQHTIRRIMLKYCYLFVVAGILSYILSELVVIGSEIISNAINAMFDGDNIDIEYVAGNTLLIIIISMVVTYIKSITNELFSIKVQKDCKNITVESLERVQYRFFEKNEGTIINKLTSDINDMGKLLSEIFPEILQYAVTIITISIALVKMNWLIFAGIVVTFPLVIFTSDMIAKKINDLARKRRGKYDELADIALDNIEGIEVAKAYAIEETLGLRVSSKAKEILKNEYSRNRYQALANGIVLLMKWVPSVGCSLIALFLVLKNTITIGEFMSFLVLFGKISTSLSELPFRIIDAREMLISVKRIEELLCAPKEVSGDYKGSELKNVENIIELKNVSFSYASGNTKCFENRILKDINVSIKQGEKVAIVGASGAGKSTLLKLLCGFEEVDEGDYYLCGQVFSKWDINEARRLISYVPQDSFLFPETILENLAYGAKNIDIEKVENACKKAGIYQKVCELPDGFNTEVGERGANLSGGERQRLSIARAIYKNSPIILLDEPTSALDEQTEKIISKTISENHENTVIIIAHRLSTIKNVDRIYCMDKGEIVEVGNHEELIRKNGIYAALYGKEAHN</sequence>
<feature type="transmembrane region" description="Helical" evidence="9">
    <location>
        <begin position="54"/>
        <end position="74"/>
    </location>
</feature>
<keyword evidence="7 9" id="KW-1133">Transmembrane helix</keyword>
<feature type="domain" description="ABC transporter" evidence="10">
    <location>
        <begin position="333"/>
        <end position="572"/>
    </location>
</feature>
<protein>
    <recommendedName>
        <fullName evidence="14">ABC transporter ATP-binding protein</fullName>
    </recommendedName>
</protein>
<dbReference type="SMART" id="SM00382">
    <property type="entry name" value="AAA"/>
    <property type="match status" value="1"/>
</dbReference>
<keyword evidence="2" id="KW-0813">Transport</keyword>
<keyword evidence="8 9" id="KW-0472">Membrane</keyword>
<dbReference type="InterPro" id="IPR027417">
    <property type="entry name" value="P-loop_NTPase"/>
</dbReference>
<evidence type="ECO:0000313" key="13">
    <source>
        <dbReference type="Proteomes" id="UP000018141"/>
    </source>
</evidence>
<keyword evidence="6" id="KW-0067">ATP-binding</keyword>
<feature type="domain" description="ABC transmembrane type-1" evidence="11">
    <location>
        <begin position="38"/>
        <end position="299"/>
    </location>
</feature>
<comment type="subcellular location">
    <subcellularLocation>
        <location evidence="1">Cell membrane</location>
        <topology evidence="1">Multi-pass membrane protein</topology>
    </subcellularLocation>
</comment>
<feature type="transmembrane region" description="Helical" evidence="9">
    <location>
        <begin position="12"/>
        <end position="34"/>
    </location>
</feature>
<dbReference type="PROSITE" id="PS50893">
    <property type="entry name" value="ABC_TRANSPORTER_2"/>
    <property type="match status" value="1"/>
</dbReference>
<evidence type="ECO:0000256" key="9">
    <source>
        <dbReference type="SAM" id="Phobius"/>
    </source>
</evidence>
<comment type="caution">
    <text evidence="12">The sequence shown here is derived from an EMBL/GenBank/DDBJ whole genome shotgun (WGS) entry which is preliminary data.</text>
</comment>
<dbReference type="PANTHER" id="PTHR24221:SF654">
    <property type="entry name" value="ATP-BINDING CASSETTE SUB-FAMILY B MEMBER 6"/>
    <property type="match status" value="1"/>
</dbReference>
<feature type="transmembrane region" description="Helical" evidence="9">
    <location>
        <begin position="155"/>
        <end position="175"/>
    </location>
</feature>
<dbReference type="SUPFAM" id="SSF52540">
    <property type="entry name" value="P-loop containing nucleoside triphosphate hydrolases"/>
    <property type="match status" value="1"/>
</dbReference>
<name>R7AJ83_9FIRM</name>
<dbReference type="Gene3D" id="1.20.1560.10">
    <property type="entry name" value="ABC transporter type 1, transmembrane domain"/>
    <property type="match status" value="1"/>
</dbReference>
<dbReference type="EMBL" id="CBHH010000012">
    <property type="protein sequence ID" value="CDD55554.1"/>
    <property type="molecule type" value="Genomic_DNA"/>
</dbReference>
<evidence type="ECO:0000259" key="10">
    <source>
        <dbReference type="PROSITE" id="PS50893"/>
    </source>
</evidence>
<evidence type="ECO:0000256" key="2">
    <source>
        <dbReference type="ARBA" id="ARBA00022448"/>
    </source>
</evidence>
<evidence type="ECO:0000256" key="8">
    <source>
        <dbReference type="ARBA" id="ARBA00023136"/>
    </source>
</evidence>
<dbReference type="Pfam" id="PF00005">
    <property type="entry name" value="ABC_tran"/>
    <property type="match status" value="1"/>
</dbReference>
<dbReference type="AlphaFoldDB" id="R7AJ83"/>
<dbReference type="GO" id="GO:0016887">
    <property type="term" value="F:ATP hydrolysis activity"/>
    <property type="evidence" value="ECO:0007669"/>
    <property type="project" value="InterPro"/>
</dbReference>
<proteinExistence type="predicted"/>
<dbReference type="Proteomes" id="UP000018141">
    <property type="component" value="Unassembled WGS sequence"/>
</dbReference>
<dbReference type="PROSITE" id="PS00211">
    <property type="entry name" value="ABC_TRANSPORTER_1"/>
    <property type="match status" value="1"/>
</dbReference>
<keyword evidence="5" id="KW-0547">Nucleotide-binding</keyword>
<evidence type="ECO:0000256" key="3">
    <source>
        <dbReference type="ARBA" id="ARBA00022475"/>
    </source>
</evidence>
<dbReference type="GO" id="GO:0005886">
    <property type="term" value="C:plasma membrane"/>
    <property type="evidence" value="ECO:0007669"/>
    <property type="project" value="UniProtKB-SubCell"/>
</dbReference>
<dbReference type="InterPro" id="IPR003593">
    <property type="entry name" value="AAA+_ATPase"/>
</dbReference>
<dbReference type="InterPro" id="IPR039421">
    <property type="entry name" value="Type_1_exporter"/>
</dbReference>
<dbReference type="GO" id="GO:0005524">
    <property type="term" value="F:ATP binding"/>
    <property type="evidence" value="ECO:0007669"/>
    <property type="project" value="UniProtKB-KW"/>
</dbReference>
<dbReference type="Gene3D" id="3.40.50.300">
    <property type="entry name" value="P-loop containing nucleotide triphosphate hydrolases"/>
    <property type="match status" value="1"/>
</dbReference>
<dbReference type="GO" id="GO:0034040">
    <property type="term" value="F:ATPase-coupled lipid transmembrane transporter activity"/>
    <property type="evidence" value="ECO:0007669"/>
    <property type="project" value="TreeGrafter"/>
</dbReference>
<dbReference type="CDD" id="cd07346">
    <property type="entry name" value="ABC_6TM_exporters"/>
    <property type="match status" value="1"/>
</dbReference>
<accession>R7AJ83</accession>
<evidence type="ECO:0000256" key="7">
    <source>
        <dbReference type="ARBA" id="ARBA00022989"/>
    </source>
</evidence>
<feature type="transmembrane region" description="Helical" evidence="9">
    <location>
        <begin position="131"/>
        <end position="149"/>
    </location>
</feature>
<dbReference type="GO" id="GO:0140359">
    <property type="term" value="F:ABC-type transporter activity"/>
    <property type="evidence" value="ECO:0007669"/>
    <property type="project" value="InterPro"/>
</dbReference>
<evidence type="ECO:0000256" key="5">
    <source>
        <dbReference type="ARBA" id="ARBA00022741"/>
    </source>
</evidence>
<evidence type="ECO:0000256" key="1">
    <source>
        <dbReference type="ARBA" id="ARBA00004651"/>
    </source>
</evidence>